<dbReference type="PANTHER" id="PTHR34108:SF1">
    <property type="entry name" value="SEPTUM SITE-DETERMINING PROTEIN MINC"/>
    <property type="match status" value="1"/>
</dbReference>
<dbReference type="GO" id="GO:0051302">
    <property type="term" value="P:regulation of cell division"/>
    <property type="evidence" value="ECO:0007669"/>
    <property type="project" value="InterPro"/>
</dbReference>
<evidence type="ECO:0000313" key="10">
    <source>
        <dbReference type="Proteomes" id="UP000006811"/>
    </source>
</evidence>
<evidence type="ECO:0000313" key="9">
    <source>
        <dbReference type="EMBL" id="AEH39798.1"/>
    </source>
</evidence>
<organism evidence="9 10">
    <name type="scientific">Buchnera aphidicola</name>
    <name type="common">Cinara tujafilina</name>
    <dbReference type="NCBI Taxonomy" id="261317"/>
    <lineage>
        <taxon>Bacteria</taxon>
        <taxon>Pseudomonadati</taxon>
        <taxon>Pseudomonadota</taxon>
        <taxon>Gammaproteobacteria</taxon>
        <taxon>Enterobacterales</taxon>
        <taxon>Erwiniaceae</taxon>
        <taxon>Buchnera</taxon>
    </lineage>
</organism>
<accession>F7WZD6</accession>
<dbReference type="EMBL" id="CP001817">
    <property type="protein sequence ID" value="AEH39798.1"/>
    <property type="molecule type" value="Genomic_DNA"/>
</dbReference>
<comment type="function">
    <text evidence="5 6">Cell division inhibitor that blocks the formation of polar Z ring septums. Rapidly oscillates between the poles of the cell to destabilize FtsZ filaments that have formed before they mature into polar Z rings. Prevents FtsZ polymerization.</text>
</comment>
<dbReference type="InterPro" id="IPR036145">
    <property type="entry name" value="MinC_C_sf"/>
</dbReference>
<dbReference type="OrthoDB" id="9794530at2"/>
<dbReference type="NCBIfam" id="TIGR01222">
    <property type="entry name" value="minC"/>
    <property type="match status" value="1"/>
</dbReference>
<feature type="domain" description="Septum formation inhibitor MinC C-terminal" evidence="7">
    <location>
        <begin position="132"/>
        <end position="232"/>
    </location>
</feature>
<dbReference type="GO" id="GO:0000917">
    <property type="term" value="P:division septum assembly"/>
    <property type="evidence" value="ECO:0007669"/>
    <property type="project" value="UniProtKB-KW"/>
</dbReference>
<feature type="domain" description="Septum formation inhibitor MinC N-terminal" evidence="8">
    <location>
        <begin position="7"/>
        <end position="73"/>
    </location>
</feature>
<dbReference type="Pfam" id="PF05209">
    <property type="entry name" value="MinC_N"/>
    <property type="match status" value="1"/>
</dbReference>
<sequence length="236" mass="26422">MKKISIILKSSNFFIPVLYLYDINIKRTKRAIFNQLKKSPNFCKNMPVILNVEGLSQNVDWINMKIAISSTGLFISGVNGCINNKLRDLILLSGLPIFSGHKKNYFNIINKMNKISKDIVKKPVLNSSNAHIINYPVRSGQKIYVPNSDLIVTNNVSTGAELISDGHIHIYGSMRGRVLAGANGDTTKKIFCTQLFAELISIAGEYWIIEQIPLKYIGKITKISLKNGLIIIKKLN</sequence>
<dbReference type="Gene3D" id="2.160.20.70">
    <property type="match status" value="1"/>
</dbReference>
<keyword evidence="2 6" id="KW-0132">Cell division</keyword>
<keyword evidence="3 6" id="KW-0717">Septation</keyword>
<reference evidence="9 10" key="1">
    <citation type="journal article" date="2011" name="Appl. Environ. Microbiol.">
        <title>The genome of Buchnera aphidicola from the aphid Cinara tujafilina provides new clues about the evolutionary history of metabolic losses in bacterial endosymbionts.</title>
        <authorList>
            <person name="Lamelas A."/>
            <person name="Gosalbes M.J."/>
            <person name="Moya A."/>
            <person name="Latorre A."/>
        </authorList>
    </citation>
    <scope>NUCLEOTIDE SEQUENCE [LARGE SCALE GENOMIC DNA]</scope>
    <source>
        <strain evidence="10">Cinara tujafilina</strain>
    </source>
</reference>
<evidence type="ECO:0000259" key="8">
    <source>
        <dbReference type="Pfam" id="PF05209"/>
    </source>
</evidence>
<dbReference type="Gene3D" id="3.30.70.260">
    <property type="match status" value="1"/>
</dbReference>
<gene>
    <name evidence="9" type="primary">minc</name>
    <name evidence="6" type="synonym">minC</name>
    <name evidence="9" type="ORF">BCTU_213</name>
</gene>
<keyword evidence="4 6" id="KW-0131">Cell cycle</keyword>
<evidence type="ECO:0000256" key="1">
    <source>
        <dbReference type="ARBA" id="ARBA00006291"/>
    </source>
</evidence>
<dbReference type="HAMAP" id="MF_00267">
    <property type="entry name" value="MinC"/>
    <property type="match status" value="1"/>
</dbReference>
<dbReference type="HOGENOM" id="CLU_067812_0_1_6"/>
<dbReference type="InterPro" id="IPR016098">
    <property type="entry name" value="CAP/MinC_C"/>
</dbReference>
<dbReference type="SUPFAM" id="SSF63848">
    <property type="entry name" value="Cell-division inhibitor MinC, C-terminal domain"/>
    <property type="match status" value="1"/>
</dbReference>
<dbReference type="GO" id="GO:1901891">
    <property type="term" value="P:regulation of cell septum assembly"/>
    <property type="evidence" value="ECO:0007669"/>
    <property type="project" value="InterPro"/>
</dbReference>
<evidence type="ECO:0000256" key="2">
    <source>
        <dbReference type="ARBA" id="ARBA00022618"/>
    </source>
</evidence>
<dbReference type="InterPro" id="IPR005526">
    <property type="entry name" value="Septum_form_inhib_MinC_C"/>
</dbReference>
<dbReference type="STRING" id="261317.BCTU_213"/>
<evidence type="ECO:0000259" key="7">
    <source>
        <dbReference type="Pfam" id="PF03775"/>
    </source>
</evidence>
<dbReference type="InterPro" id="IPR013033">
    <property type="entry name" value="MinC"/>
</dbReference>
<dbReference type="Pfam" id="PF03775">
    <property type="entry name" value="MinC_C"/>
    <property type="match status" value="1"/>
</dbReference>
<dbReference type="Proteomes" id="UP000006811">
    <property type="component" value="Chromosome"/>
</dbReference>
<evidence type="ECO:0000256" key="6">
    <source>
        <dbReference type="HAMAP-Rule" id="MF_00267"/>
    </source>
</evidence>
<evidence type="ECO:0000256" key="3">
    <source>
        <dbReference type="ARBA" id="ARBA00023210"/>
    </source>
</evidence>
<proteinExistence type="inferred from homology"/>
<comment type="subunit">
    <text evidence="6">Interacts with MinD and FtsZ.</text>
</comment>
<evidence type="ECO:0000256" key="4">
    <source>
        <dbReference type="ARBA" id="ARBA00023306"/>
    </source>
</evidence>
<evidence type="ECO:0000256" key="5">
    <source>
        <dbReference type="ARBA" id="ARBA00025606"/>
    </source>
</evidence>
<dbReference type="GO" id="GO:0000902">
    <property type="term" value="P:cell morphogenesis"/>
    <property type="evidence" value="ECO:0007669"/>
    <property type="project" value="InterPro"/>
</dbReference>
<protein>
    <recommendedName>
        <fullName evidence="6">Probable septum site-determining protein MinC</fullName>
    </recommendedName>
</protein>
<dbReference type="KEGG" id="baj:BCTU_213"/>
<name>F7WZD6_9GAMM</name>
<keyword evidence="10" id="KW-1185">Reference proteome</keyword>
<dbReference type="eggNOG" id="COG0850">
    <property type="taxonomic scope" value="Bacteria"/>
</dbReference>
<dbReference type="PANTHER" id="PTHR34108">
    <property type="entry name" value="SEPTUM SITE-DETERMINING PROTEIN MINC"/>
    <property type="match status" value="1"/>
</dbReference>
<dbReference type="InterPro" id="IPR007874">
    <property type="entry name" value="MinC_N"/>
</dbReference>
<dbReference type="AlphaFoldDB" id="F7WZD6"/>
<comment type="similarity">
    <text evidence="1 6">Belongs to the MinC family.</text>
</comment>